<gene>
    <name evidence="2" type="ORF">UFOPK3472_03333</name>
</gene>
<evidence type="ECO:0000256" key="1">
    <source>
        <dbReference type="SAM" id="MobiDB-lite"/>
    </source>
</evidence>
<protein>
    <submittedName>
        <fullName evidence="2">Unannotated protein</fullName>
    </submittedName>
</protein>
<feature type="region of interest" description="Disordered" evidence="1">
    <location>
        <begin position="215"/>
        <end position="245"/>
    </location>
</feature>
<feature type="compositionally biased region" description="Basic and acidic residues" evidence="1">
    <location>
        <begin position="236"/>
        <end position="245"/>
    </location>
</feature>
<reference evidence="2" key="1">
    <citation type="submission" date="2020-05" db="EMBL/GenBank/DDBJ databases">
        <authorList>
            <person name="Chiriac C."/>
            <person name="Salcher M."/>
            <person name="Ghai R."/>
            <person name="Kavagutti S V."/>
        </authorList>
    </citation>
    <scope>NUCLEOTIDE SEQUENCE</scope>
</reference>
<organism evidence="2">
    <name type="scientific">freshwater metagenome</name>
    <dbReference type="NCBI Taxonomy" id="449393"/>
    <lineage>
        <taxon>unclassified sequences</taxon>
        <taxon>metagenomes</taxon>
        <taxon>ecological metagenomes</taxon>
    </lineage>
</organism>
<name>A0A6J7H9C0_9ZZZZ</name>
<dbReference type="AlphaFoldDB" id="A0A6J7H9C0"/>
<evidence type="ECO:0000313" key="2">
    <source>
        <dbReference type="EMBL" id="CAB4916204.1"/>
    </source>
</evidence>
<accession>A0A6J7H9C0</accession>
<sequence>MAQSRRRFGLGQARLEGLRQDRHRERLGPRARLRLRVGNSDHARPSWVLADPRRSPSANPHRMVNMAHHHPVQTPVSCDLLELVADPQSDAQRCGLGFLVWMTDSRGEVVVRAAATLADVARTARAYCAAWNATVRCIEDPHGLVLDRTDWAPLVEVDAPLPYIYRVELRSPQSVGHGELITVLWTSTDLQQAWRWRALLPLPLRERSLVVSNAPDGHYPRRTPTNNTGAVVTPSARRDEPDGLR</sequence>
<proteinExistence type="predicted"/>
<dbReference type="EMBL" id="CAFBLX010000319">
    <property type="protein sequence ID" value="CAB4916204.1"/>
    <property type="molecule type" value="Genomic_DNA"/>
</dbReference>